<evidence type="ECO:0000313" key="9">
    <source>
        <dbReference type="Proteomes" id="UP000199149"/>
    </source>
</evidence>
<evidence type="ECO:0000313" key="8">
    <source>
        <dbReference type="EMBL" id="SFM76541.1"/>
    </source>
</evidence>
<accession>A0A1I4TIQ9</accession>
<dbReference type="PANTHER" id="PTHR30636">
    <property type="entry name" value="UPF0701 PROTEIN YICC"/>
    <property type="match status" value="1"/>
</dbReference>
<evidence type="ECO:0000259" key="6">
    <source>
        <dbReference type="Pfam" id="PF03755"/>
    </source>
</evidence>
<gene>
    <name evidence="8" type="ORF">SAMN05421738_102218</name>
</gene>
<comment type="cofactor">
    <cofactor evidence="1">
        <name>a divalent metal cation</name>
        <dbReference type="ChEBI" id="CHEBI:60240"/>
    </cofactor>
</comment>
<dbReference type="RefSeq" id="WP_245752031.1">
    <property type="nucleotide sequence ID" value="NZ_FOUZ01000002.1"/>
</dbReference>
<dbReference type="GO" id="GO:0016787">
    <property type="term" value="F:hydrolase activity"/>
    <property type="evidence" value="ECO:0007669"/>
    <property type="project" value="UniProtKB-KW"/>
</dbReference>
<name>A0A1I4TIQ9_9FLAO</name>
<evidence type="ECO:0000256" key="3">
    <source>
        <dbReference type="ARBA" id="ARBA00022759"/>
    </source>
</evidence>
<keyword evidence="9" id="KW-1185">Reference proteome</keyword>
<comment type="similarity">
    <text evidence="5">Belongs to the YicC/YloC family.</text>
</comment>
<evidence type="ECO:0000256" key="1">
    <source>
        <dbReference type="ARBA" id="ARBA00001968"/>
    </source>
</evidence>
<dbReference type="GO" id="GO:0004521">
    <property type="term" value="F:RNA endonuclease activity"/>
    <property type="evidence" value="ECO:0007669"/>
    <property type="project" value="InterPro"/>
</dbReference>
<dbReference type="PANTHER" id="PTHR30636:SF3">
    <property type="entry name" value="UPF0701 PROTEIN YICC"/>
    <property type="match status" value="1"/>
</dbReference>
<feature type="domain" description="Endoribonuclease YicC-like C-terminal" evidence="7">
    <location>
        <begin position="174"/>
        <end position="285"/>
    </location>
</feature>
<sequence>MIASMTGFGKAVLELPEKKITIEIRSLNSKTLDLNTRIPSFYREKELEIRNLISEKVQRGKVDFSMMVELNLGARNQSINADLIKSYIAEFKAITPNVTDGELLPVVMRLPDVISYTQDDLGEDEWNQIRATIIIAINSLNEFRSDEGNVLDKHITQNLTNILELLTQVIPFESERITTIKERFAKRMDEMKIDIDQNRFEQELIFYLEKLDITEEKVRLKNHCEYFLKELQGTESNGKKLGFISQEIGREINTLGSKSNHPEMQKIVVQMKDELEKIKEQSLNVL</sequence>
<organism evidence="8 9">
    <name type="scientific">Algoriella xinjiangensis</name>
    <dbReference type="NCBI Taxonomy" id="684065"/>
    <lineage>
        <taxon>Bacteria</taxon>
        <taxon>Pseudomonadati</taxon>
        <taxon>Bacteroidota</taxon>
        <taxon>Flavobacteriia</taxon>
        <taxon>Flavobacteriales</taxon>
        <taxon>Weeksellaceae</taxon>
        <taxon>Algoriella</taxon>
    </lineage>
</organism>
<evidence type="ECO:0000256" key="4">
    <source>
        <dbReference type="ARBA" id="ARBA00022801"/>
    </source>
</evidence>
<dbReference type="NCBIfam" id="TIGR00255">
    <property type="entry name" value="YicC/YloC family endoribonuclease"/>
    <property type="match status" value="1"/>
</dbReference>
<keyword evidence="3" id="KW-0255">Endonuclease</keyword>
<dbReference type="InterPro" id="IPR005229">
    <property type="entry name" value="YicC/YloC-like"/>
</dbReference>
<dbReference type="InterPro" id="IPR013551">
    <property type="entry name" value="YicC-like_C"/>
</dbReference>
<dbReference type="EMBL" id="FOUZ01000002">
    <property type="protein sequence ID" value="SFM76541.1"/>
    <property type="molecule type" value="Genomic_DNA"/>
</dbReference>
<dbReference type="STRING" id="684065.SAMN05421738_102218"/>
<dbReference type="AlphaFoldDB" id="A0A1I4TIQ9"/>
<reference evidence="9" key="1">
    <citation type="submission" date="2016-10" db="EMBL/GenBank/DDBJ databases">
        <authorList>
            <person name="Varghese N."/>
            <person name="Submissions S."/>
        </authorList>
    </citation>
    <scope>NUCLEOTIDE SEQUENCE [LARGE SCALE GENOMIC DNA]</scope>
    <source>
        <strain evidence="9">XJ109</strain>
    </source>
</reference>
<evidence type="ECO:0000256" key="2">
    <source>
        <dbReference type="ARBA" id="ARBA00022722"/>
    </source>
</evidence>
<keyword evidence="4" id="KW-0378">Hydrolase</keyword>
<feature type="domain" description="Endoribonuclease YicC-like N-terminal" evidence="6">
    <location>
        <begin position="2"/>
        <end position="152"/>
    </location>
</feature>
<protein>
    <submittedName>
        <fullName evidence="8">TIGR00255 family protein</fullName>
    </submittedName>
</protein>
<dbReference type="InterPro" id="IPR013527">
    <property type="entry name" value="YicC-like_N"/>
</dbReference>
<evidence type="ECO:0000256" key="5">
    <source>
        <dbReference type="ARBA" id="ARBA00035648"/>
    </source>
</evidence>
<dbReference type="Pfam" id="PF08340">
    <property type="entry name" value="YicC-like_C"/>
    <property type="match status" value="1"/>
</dbReference>
<dbReference type="Pfam" id="PF03755">
    <property type="entry name" value="YicC-like_N"/>
    <property type="match status" value="1"/>
</dbReference>
<proteinExistence type="inferred from homology"/>
<evidence type="ECO:0000259" key="7">
    <source>
        <dbReference type="Pfam" id="PF08340"/>
    </source>
</evidence>
<dbReference type="Proteomes" id="UP000199149">
    <property type="component" value="Unassembled WGS sequence"/>
</dbReference>
<keyword evidence="2" id="KW-0540">Nuclease</keyword>